<evidence type="ECO:0000313" key="1">
    <source>
        <dbReference type="EMBL" id="KAK9809267.1"/>
    </source>
</evidence>
<organism evidence="1 2">
    <name type="scientific">[Myrmecia] bisecta</name>
    <dbReference type="NCBI Taxonomy" id="41462"/>
    <lineage>
        <taxon>Eukaryota</taxon>
        <taxon>Viridiplantae</taxon>
        <taxon>Chlorophyta</taxon>
        <taxon>core chlorophytes</taxon>
        <taxon>Trebouxiophyceae</taxon>
        <taxon>Trebouxiales</taxon>
        <taxon>Trebouxiaceae</taxon>
        <taxon>Myrmecia</taxon>
    </lineage>
</organism>
<dbReference type="Proteomes" id="UP001489004">
    <property type="component" value="Unassembled WGS sequence"/>
</dbReference>
<keyword evidence="2" id="KW-1185">Reference proteome</keyword>
<sequence>MAHTVARPAAIPGYPRPNAPAAAVATPAEKLAISEYAERVACEHKLGSQGATRHRVSLWKQYLLDVHVASTVAGGAITRPDCLDLLATLERRERKQDHDMACIVNSSAIRDHDALRMTLALNQAGDRIPMPPQVAAVFPTTLGNSGSTAHAQMVNRVAKEIGVRGFELQ</sequence>
<name>A0AAW1PKA5_9CHLO</name>
<dbReference type="EMBL" id="JALJOR010000011">
    <property type="protein sequence ID" value="KAK9809267.1"/>
    <property type="molecule type" value="Genomic_DNA"/>
</dbReference>
<protein>
    <submittedName>
        <fullName evidence="1">Uncharacterized protein</fullName>
    </submittedName>
</protein>
<proteinExistence type="predicted"/>
<accession>A0AAW1PKA5</accession>
<dbReference type="AlphaFoldDB" id="A0AAW1PKA5"/>
<reference evidence="1 2" key="1">
    <citation type="journal article" date="2024" name="Nat. Commun.">
        <title>Phylogenomics reveals the evolutionary origins of lichenization in chlorophyte algae.</title>
        <authorList>
            <person name="Puginier C."/>
            <person name="Libourel C."/>
            <person name="Otte J."/>
            <person name="Skaloud P."/>
            <person name="Haon M."/>
            <person name="Grisel S."/>
            <person name="Petersen M."/>
            <person name="Berrin J.G."/>
            <person name="Delaux P.M."/>
            <person name="Dal Grande F."/>
            <person name="Keller J."/>
        </authorList>
    </citation>
    <scope>NUCLEOTIDE SEQUENCE [LARGE SCALE GENOMIC DNA]</scope>
    <source>
        <strain evidence="1 2">SAG 2043</strain>
    </source>
</reference>
<evidence type="ECO:0000313" key="2">
    <source>
        <dbReference type="Proteomes" id="UP001489004"/>
    </source>
</evidence>
<comment type="caution">
    <text evidence="1">The sequence shown here is derived from an EMBL/GenBank/DDBJ whole genome shotgun (WGS) entry which is preliminary data.</text>
</comment>
<gene>
    <name evidence="1" type="ORF">WJX72_012428</name>
</gene>